<dbReference type="SUPFAM" id="SSF161098">
    <property type="entry name" value="MetI-like"/>
    <property type="match status" value="1"/>
</dbReference>
<keyword evidence="5 7" id="KW-1133">Transmembrane helix</keyword>
<feature type="domain" description="ABC transmembrane type-1" evidence="8">
    <location>
        <begin position="56"/>
        <end position="259"/>
    </location>
</feature>
<keyword evidence="2 7" id="KW-0813">Transport</keyword>
<evidence type="ECO:0000256" key="5">
    <source>
        <dbReference type="ARBA" id="ARBA00022989"/>
    </source>
</evidence>
<evidence type="ECO:0000313" key="10">
    <source>
        <dbReference type="Proteomes" id="UP000476332"/>
    </source>
</evidence>
<dbReference type="RefSeq" id="WP_163045077.1">
    <property type="nucleotide sequence ID" value="NZ_JAAAMJ010000014.1"/>
</dbReference>
<protein>
    <submittedName>
        <fullName evidence="9">ABC transporter permease subunit</fullName>
    </submittedName>
</protein>
<dbReference type="InterPro" id="IPR035906">
    <property type="entry name" value="MetI-like_sf"/>
</dbReference>
<feature type="transmembrane region" description="Helical" evidence="7">
    <location>
        <begin position="195"/>
        <end position="218"/>
    </location>
</feature>
<gene>
    <name evidence="9" type="ORF">GTW51_16200</name>
</gene>
<dbReference type="Gene3D" id="1.10.3720.10">
    <property type="entry name" value="MetI-like"/>
    <property type="match status" value="1"/>
</dbReference>
<proteinExistence type="inferred from homology"/>
<evidence type="ECO:0000256" key="1">
    <source>
        <dbReference type="ARBA" id="ARBA00004651"/>
    </source>
</evidence>
<dbReference type="InterPro" id="IPR000515">
    <property type="entry name" value="MetI-like"/>
</dbReference>
<dbReference type="PANTHER" id="PTHR30183">
    <property type="entry name" value="MOLYBDENUM TRANSPORT SYSTEM PERMEASE PROTEIN MODB"/>
    <property type="match status" value="1"/>
</dbReference>
<accession>A0A6L9MK86</accession>
<evidence type="ECO:0000259" key="8">
    <source>
        <dbReference type="PROSITE" id="PS50928"/>
    </source>
</evidence>
<name>A0A6L9MK86_9HYPH</name>
<evidence type="ECO:0000256" key="3">
    <source>
        <dbReference type="ARBA" id="ARBA00022475"/>
    </source>
</evidence>
<comment type="subcellular location">
    <subcellularLocation>
        <location evidence="1 7">Cell membrane</location>
        <topology evidence="1 7">Multi-pass membrane protein</topology>
    </subcellularLocation>
</comment>
<keyword evidence="10" id="KW-1185">Reference proteome</keyword>
<dbReference type="AlphaFoldDB" id="A0A6L9MK86"/>
<evidence type="ECO:0000256" key="7">
    <source>
        <dbReference type="RuleBase" id="RU363032"/>
    </source>
</evidence>
<organism evidence="9 10">
    <name type="scientific">Aurantimonas aggregata</name>
    <dbReference type="NCBI Taxonomy" id="2047720"/>
    <lineage>
        <taxon>Bacteria</taxon>
        <taxon>Pseudomonadati</taxon>
        <taxon>Pseudomonadota</taxon>
        <taxon>Alphaproteobacteria</taxon>
        <taxon>Hyphomicrobiales</taxon>
        <taxon>Aurantimonadaceae</taxon>
        <taxon>Aurantimonas</taxon>
    </lineage>
</organism>
<comment type="similarity">
    <text evidence="7">Belongs to the binding-protein-dependent transport system permease family.</text>
</comment>
<dbReference type="Pfam" id="PF00528">
    <property type="entry name" value="BPD_transp_1"/>
    <property type="match status" value="1"/>
</dbReference>
<keyword evidence="6 7" id="KW-0472">Membrane</keyword>
<sequence length="270" mass="28414">MRSLRFDILLLLPLAIFALAFLALPIVHLAFAATSGERGFGAFLAIVLEPRYRESLVATLLLALVTTAATLIVATIAAQTLANRRFAGRGLFLSMMTFPLAFPGVVVGFLIILFGGRLGLVGSVSRALTGSNLVFAYSIVGLFLGYLYFSVPRVLLTILAAAEKLDPALVEAARSLGAGPVAIQRDVVLPALFPAMYAGGALCFATAMGAFGTAFTLATRVDVVPMLIYTEFTLATNAAMAAALSIMLGLFTWAALAVARTRALRDATSF</sequence>
<feature type="transmembrane region" description="Helical" evidence="7">
    <location>
        <begin position="56"/>
        <end position="78"/>
    </location>
</feature>
<evidence type="ECO:0000256" key="4">
    <source>
        <dbReference type="ARBA" id="ARBA00022692"/>
    </source>
</evidence>
<dbReference type="PROSITE" id="PS50928">
    <property type="entry name" value="ABC_TM1"/>
    <property type="match status" value="1"/>
</dbReference>
<feature type="transmembrane region" description="Helical" evidence="7">
    <location>
        <begin position="90"/>
        <end position="114"/>
    </location>
</feature>
<dbReference type="GO" id="GO:0055085">
    <property type="term" value="P:transmembrane transport"/>
    <property type="evidence" value="ECO:0007669"/>
    <property type="project" value="InterPro"/>
</dbReference>
<reference evidence="9 10" key="1">
    <citation type="submission" date="2020-01" db="EMBL/GenBank/DDBJ databases">
        <title>Genomes of bacteria type strains.</title>
        <authorList>
            <person name="Chen J."/>
            <person name="Zhu S."/>
            <person name="Chen J."/>
        </authorList>
    </citation>
    <scope>NUCLEOTIDE SEQUENCE [LARGE SCALE GENOMIC DNA]</scope>
    <source>
        <strain evidence="9 10">KCTC 52919</strain>
    </source>
</reference>
<dbReference type="Proteomes" id="UP000476332">
    <property type="component" value="Unassembled WGS sequence"/>
</dbReference>
<dbReference type="EMBL" id="JAAAMJ010000014">
    <property type="protein sequence ID" value="NDV88243.1"/>
    <property type="molecule type" value="Genomic_DNA"/>
</dbReference>
<comment type="caution">
    <text evidence="9">The sequence shown here is derived from an EMBL/GenBank/DDBJ whole genome shotgun (WGS) entry which is preliminary data.</text>
</comment>
<evidence type="ECO:0000256" key="6">
    <source>
        <dbReference type="ARBA" id="ARBA00023136"/>
    </source>
</evidence>
<keyword evidence="3" id="KW-1003">Cell membrane</keyword>
<dbReference type="PANTHER" id="PTHR30183:SF3">
    <property type="entry name" value="MOLYBDENUM TRANSPORT SYSTEM PERMEASE PROTEIN MODB"/>
    <property type="match status" value="1"/>
</dbReference>
<dbReference type="GO" id="GO:0005886">
    <property type="term" value="C:plasma membrane"/>
    <property type="evidence" value="ECO:0007669"/>
    <property type="project" value="UniProtKB-SubCell"/>
</dbReference>
<feature type="transmembrane region" description="Helical" evidence="7">
    <location>
        <begin position="134"/>
        <end position="156"/>
    </location>
</feature>
<evidence type="ECO:0000313" key="9">
    <source>
        <dbReference type="EMBL" id="NDV88243.1"/>
    </source>
</evidence>
<evidence type="ECO:0000256" key="2">
    <source>
        <dbReference type="ARBA" id="ARBA00022448"/>
    </source>
</evidence>
<feature type="transmembrane region" description="Helical" evidence="7">
    <location>
        <begin position="238"/>
        <end position="259"/>
    </location>
</feature>
<keyword evidence="4 7" id="KW-0812">Transmembrane</keyword>
<dbReference type="CDD" id="cd06261">
    <property type="entry name" value="TM_PBP2"/>
    <property type="match status" value="1"/>
</dbReference>